<accession>A0A7S2TNS5</accession>
<dbReference type="EMBL" id="HBHP01012248">
    <property type="protein sequence ID" value="CAD9759341.1"/>
    <property type="molecule type" value="Transcribed_RNA"/>
</dbReference>
<dbReference type="AlphaFoldDB" id="A0A7S2TNS5"/>
<dbReference type="GO" id="GO:0031507">
    <property type="term" value="P:heterochromatin formation"/>
    <property type="evidence" value="ECO:0007669"/>
    <property type="project" value="TreeGrafter"/>
</dbReference>
<feature type="region of interest" description="Disordered" evidence="3">
    <location>
        <begin position="107"/>
        <end position="136"/>
    </location>
</feature>
<dbReference type="Pfam" id="PF00808">
    <property type="entry name" value="CBFD_NFYB_HMF"/>
    <property type="match status" value="1"/>
</dbReference>
<sequence length="136" mass="15038">MAANPSSVVETPKSSEEFLKENLELPIATVSRIIKNALPNNTQVAKDVKSLFSKAAGIFIIYLSTHANEICQERKKSTISAQDVLAAVKEIEMEDFLPSLEKYLEEFRNSNTKKRNKAKQPSPSPPGSSSKKQKTS</sequence>
<dbReference type="GO" id="GO:0008622">
    <property type="term" value="C:epsilon DNA polymerase complex"/>
    <property type="evidence" value="ECO:0007669"/>
    <property type="project" value="TreeGrafter"/>
</dbReference>
<dbReference type="GO" id="GO:0006974">
    <property type="term" value="P:DNA damage response"/>
    <property type="evidence" value="ECO:0007669"/>
    <property type="project" value="TreeGrafter"/>
</dbReference>
<keyword evidence="2" id="KW-0539">Nucleus</keyword>
<dbReference type="GO" id="GO:0008623">
    <property type="term" value="C:CHRAC"/>
    <property type="evidence" value="ECO:0007669"/>
    <property type="project" value="TreeGrafter"/>
</dbReference>
<evidence type="ECO:0000259" key="4">
    <source>
        <dbReference type="Pfam" id="PF00808"/>
    </source>
</evidence>
<proteinExistence type="predicted"/>
<organism evidence="5">
    <name type="scientific">Lotharella oceanica</name>
    <dbReference type="NCBI Taxonomy" id="641309"/>
    <lineage>
        <taxon>Eukaryota</taxon>
        <taxon>Sar</taxon>
        <taxon>Rhizaria</taxon>
        <taxon>Cercozoa</taxon>
        <taxon>Chlorarachniophyceae</taxon>
        <taxon>Lotharella</taxon>
    </lineage>
</organism>
<dbReference type="GO" id="GO:0031490">
    <property type="term" value="F:chromatin DNA binding"/>
    <property type="evidence" value="ECO:0007669"/>
    <property type="project" value="TreeGrafter"/>
</dbReference>
<dbReference type="InterPro" id="IPR003958">
    <property type="entry name" value="CBFA_NFYB_domain"/>
</dbReference>
<evidence type="ECO:0000256" key="3">
    <source>
        <dbReference type="SAM" id="MobiDB-lite"/>
    </source>
</evidence>
<dbReference type="PANTHER" id="PTHR46172">
    <property type="entry name" value="DNA POLYMERASE EPSILON SUBUNIT 3"/>
    <property type="match status" value="1"/>
</dbReference>
<protein>
    <recommendedName>
        <fullName evidence="4">Transcription factor CBF/NF-Y/archaeal histone domain-containing protein</fullName>
    </recommendedName>
</protein>
<evidence type="ECO:0000256" key="1">
    <source>
        <dbReference type="ARBA" id="ARBA00004123"/>
    </source>
</evidence>
<dbReference type="InterPro" id="IPR009072">
    <property type="entry name" value="Histone-fold"/>
</dbReference>
<comment type="subcellular location">
    <subcellularLocation>
        <location evidence="1">Nucleus</location>
    </subcellularLocation>
</comment>
<reference evidence="5" key="1">
    <citation type="submission" date="2021-01" db="EMBL/GenBank/DDBJ databases">
        <authorList>
            <person name="Corre E."/>
            <person name="Pelletier E."/>
            <person name="Niang G."/>
            <person name="Scheremetjew M."/>
            <person name="Finn R."/>
            <person name="Kale V."/>
            <person name="Holt S."/>
            <person name="Cochrane G."/>
            <person name="Meng A."/>
            <person name="Brown T."/>
            <person name="Cohen L."/>
        </authorList>
    </citation>
    <scope>NUCLEOTIDE SEQUENCE</scope>
    <source>
        <strain evidence="5">CCMP622</strain>
    </source>
</reference>
<evidence type="ECO:0000313" key="5">
    <source>
        <dbReference type="EMBL" id="CAD9759341.1"/>
    </source>
</evidence>
<dbReference type="SUPFAM" id="SSF47113">
    <property type="entry name" value="Histone-fold"/>
    <property type="match status" value="1"/>
</dbReference>
<dbReference type="Gene3D" id="1.10.20.10">
    <property type="entry name" value="Histone, subunit A"/>
    <property type="match status" value="1"/>
</dbReference>
<evidence type="ECO:0000256" key="2">
    <source>
        <dbReference type="ARBA" id="ARBA00023242"/>
    </source>
</evidence>
<dbReference type="InterPro" id="IPR051377">
    <property type="entry name" value="DNA_Pol-Epsilon_Subunit"/>
</dbReference>
<dbReference type="GO" id="GO:0046982">
    <property type="term" value="F:protein heterodimerization activity"/>
    <property type="evidence" value="ECO:0007669"/>
    <property type="project" value="InterPro"/>
</dbReference>
<dbReference type="PANTHER" id="PTHR46172:SF1">
    <property type="entry name" value="DNA POLYMERASE EPSILON SUBUNIT 3"/>
    <property type="match status" value="1"/>
</dbReference>
<dbReference type="GO" id="GO:0006272">
    <property type="term" value="P:leading strand elongation"/>
    <property type="evidence" value="ECO:0007669"/>
    <property type="project" value="TreeGrafter"/>
</dbReference>
<name>A0A7S2TNS5_9EUKA</name>
<dbReference type="CDD" id="cd22928">
    <property type="entry name" value="HFD_POLE3_DPB4"/>
    <property type="match status" value="1"/>
</dbReference>
<gene>
    <name evidence="5" type="ORF">LSP00402_LOCUS7615</name>
</gene>
<feature type="domain" description="Transcription factor CBF/NF-Y/archaeal histone" evidence="4">
    <location>
        <begin position="24"/>
        <end position="88"/>
    </location>
</feature>